<dbReference type="AlphaFoldDB" id="A0A7L4YPM0"/>
<organism evidence="3 4">
    <name type="scientific">Epidermidibacterium keratini</name>
    <dbReference type="NCBI Taxonomy" id="1891644"/>
    <lineage>
        <taxon>Bacteria</taxon>
        <taxon>Bacillati</taxon>
        <taxon>Actinomycetota</taxon>
        <taxon>Actinomycetes</taxon>
        <taxon>Sporichthyales</taxon>
        <taxon>Sporichthyaceae</taxon>
        <taxon>Epidermidibacterium</taxon>
    </lineage>
</organism>
<keyword evidence="4" id="KW-1185">Reference proteome</keyword>
<gene>
    <name evidence="3" type="ORF">EK0264_12200</name>
</gene>
<dbReference type="InParanoid" id="A0A7L4YPM0"/>
<dbReference type="SUPFAM" id="SSF54909">
    <property type="entry name" value="Dimeric alpha+beta barrel"/>
    <property type="match status" value="1"/>
</dbReference>
<sequence>MTQPLSELDLSLIHALQIRPRAPWQELARVLNSSPATLARHWERVRADGLSWVTAYPTRRLHSHRLVAFVEVRCALPKVSVLCGQLARFAEVASIEQAVGNHTLLLTILVDDLGALSRLVLDEFPQLDGIESTTSHVVSQTHLDGSYWRLGALTPTQVQAVSALPGVASPSRSTVMTERQRPIASLLATDGRMTAASIAAALDRPERTVRRELDHLLRQGTMTFRCEIAQSATPTPIWVNWWCRVAMADVGRVVRQLRLLPQLRMCSSLTGPANLIIGTWNESLQQARATHEWLERELAPIEVIDSSVTLRCIKRMGWLLDPNGRATGEVIPTLPALS</sequence>
<dbReference type="PANTHER" id="PTHR30154:SF34">
    <property type="entry name" value="TRANSCRIPTIONAL REGULATOR AZLB"/>
    <property type="match status" value="1"/>
</dbReference>
<dbReference type="Gene3D" id="3.30.70.920">
    <property type="match status" value="1"/>
</dbReference>
<name>A0A7L4YPM0_9ACTN</name>
<dbReference type="SUPFAM" id="SSF46785">
    <property type="entry name" value="Winged helix' DNA-binding domain"/>
    <property type="match status" value="1"/>
</dbReference>
<dbReference type="Proteomes" id="UP000463857">
    <property type="component" value="Chromosome"/>
</dbReference>
<accession>A0A7L4YPM0</accession>
<dbReference type="Pfam" id="PF13404">
    <property type="entry name" value="HTH_AsnC-type"/>
    <property type="match status" value="1"/>
</dbReference>
<evidence type="ECO:0000313" key="4">
    <source>
        <dbReference type="Proteomes" id="UP000463857"/>
    </source>
</evidence>
<feature type="domain" description="HTH asnC-type" evidence="2">
    <location>
        <begin position="5"/>
        <end position="40"/>
    </location>
</feature>
<dbReference type="OrthoDB" id="4050641at2"/>
<proteinExistence type="predicted"/>
<protein>
    <submittedName>
        <fullName evidence="3">AsnC family transcriptional regulator</fullName>
    </submittedName>
</protein>
<reference evidence="3 4" key="1">
    <citation type="journal article" date="2018" name="Int. J. Syst. Evol. Microbiol.">
        <title>Epidermidibacterium keratini gen. nov., sp. nov., a member of the family Sporichthyaceae, isolated from keratin epidermis.</title>
        <authorList>
            <person name="Lee D.G."/>
            <person name="Trujillo M.E."/>
            <person name="Kang S."/>
            <person name="Nam J.J."/>
            <person name="Kim Y.J."/>
        </authorList>
    </citation>
    <scope>NUCLEOTIDE SEQUENCE [LARGE SCALE GENOMIC DNA]</scope>
    <source>
        <strain evidence="3 4">EPI-7</strain>
    </source>
</reference>
<evidence type="ECO:0000259" key="1">
    <source>
        <dbReference type="Pfam" id="PF01037"/>
    </source>
</evidence>
<dbReference type="RefSeq" id="WP_159545983.1">
    <property type="nucleotide sequence ID" value="NZ_CP047156.1"/>
</dbReference>
<evidence type="ECO:0000313" key="3">
    <source>
        <dbReference type="EMBL" id="QHC00972.1"/>
    </source>
</evidence>
<evidence type="ECO:0000259" key="2">
    <source>
        <dbReference type="Pfam" id="PF13404"/>
    </source>
</evidence>
<dbReference type="InterPro" id="IPR000485">
    <property type="entry name" value="AsnC-type_HTH_dom"/>
</dbReference>
<dbReference type="KEGG" id="eke:EK0264_12200"/>
<dbReference type="GO" id="GO:0005829">
    <property type="term" value="C:cytosol"/>
    <property type="evidence" value="ECO:0007669"/>
    <property type="project" value="TreeGrafter"/>
</dbReference>
<dbReference type="Gene3D" id="1.10.10.10">
    <property type="entry name" value="Winged helix-like DNA-binding domain superfamily/Winged helix DNA-binding domain"/>
    <property type="match status" value="2"/>
</dbReference>
<dbReference type="EMBL" id="CP047156">
    <property type="protein sequence ID" value="QHC00972.1"/>
    <property type="molecule type" value="Genomic_DNA"/>
</dbReference>
<dbReference type="InterPro" id="IPR036388">
    <property type="entry name" value="WH-like_DNA-bd_sf"/>
</dbReference>
<dbReference type="GO" id="GO:0043565">
    <property type="term" value="F:sequence-specific DNA binding"/>
    <property type="evidence" value="ECO:0007669"/>
    <property type="project" value="InterPro"/>
</dbReference>
<dbReference type="InterPro" id="IPR019887">
    <property type="entry name" value="Tscrpt_reg_AsnC/Lrp_C"/>
</dbReference>
<feature type="domain" description="Transcription regulator AsnC/Lrp ligand binding" evidence="1">
    <location>
        <begin position="85"/>
        <end position="140"/>
    </location>
</feature>
<dbReference type="GO" id="GO:0043200">
    <property type="term" value="P:response to amino acid"/>
    <property type="evidence" value="ECO:0007669"/>
    <property type="project" value="TreeGrafter"/>
</dbReference>
<dbReference type="InterPro" id="IPR011008">
    <property type="entry name" value="Dimeric_a/b-barrel"/>
</dbReference>
<dbReference type="PANTHER" id="PTHR30154">
    <property type="entry name" value="LEUCINE-RESPONSIVE REGULATORY PROTEIN"/>
    <property type="match status" value="1"/>
</dbReference>
<dbReference type="InterPro" id="IPR036390">
    <property type="entry name" value="WH_DNA-bd_sf"/>
</dbReference>
<dbReference type="Pfam" id="PF01037">
    <property type="entry name" value="AsnC_trans_reg"/>
    <property type="match status" value="1"/>
</dbReference>